<feature type="domain" description="EamA" evidence="2">
    <location>
        <begin position="150"/>
        <end position="278"/>
    </location>
</feature>
<organism evidence="3 4">
    <name type="scientific">Candidatus Dojkabacteria bacterium</name>
    <dbReference type="NCBI Taxonomy" id="2099670"/>
    <lineage>
        <taxon>Bacteria</taxon>
        <taxon>Candidatus Dojkabacteria</taxon>
    </lineage>
</organism>
<keyword evidence="1" id="KW-0812">Transmembrane</keyword>
<dbReference type="InterPro" id="IPR037185">
    <property type="entry name" value="EmrE-like"/>
</dbReference>
<dbReference type="SUPFAM" id="SSF103481">
    <property type="entry name" value="Multidrug resistance efflux transporter EmrE"/>
    <property type="match status" value="2"/>
</dbReference>
<dbReference type="EMBL" id="JAGQLH010000010">
    <property type="protein sequence ID" value="MCA9385257.1"/>
    <property type="molecule type" value="Genomic_DNA"/>
</dbReference>
<feature type="transmembrane region" description="Helical" evidence="1">
    <location>
        <begin position="122"/>
        <end position="141"/>
    </location>
</feature>
<feature type="transmembrane region" description="Helical" evidence="1">
    <location>
        <begin position="92"/>
        <end position="115"/>
    </location>
</feature>
<feature type="transmembrane region" description="Helical" evidence="1">
    <location>
        <begin position="181"/>
        <end position="198"/>
    </location>
</feature>
<name>A0A955RKB1_9BACT</name>
<dbReference type="PANTHER" id="PTHR22911:SF79">
    <property type="entry name" value="MOBA-LIKE NTP TRANSFERASE DOMAIN-CONTAINING PROTEIN"/>
    <property type="match status" value="1"/>
</dbReference>
<evidence type="ECO:0000259" key="2">
    <source>
        <dbReference type="Pfam" id="PF00892"/>
    </source>
</evidence>
<comment type="caution">
    <text evidence="3">The sequence shown here is derived from an EMBL/GenBank/DDBJ whole genome shotgun (WGS) entry which is preliminary data.</text>
</comment>
<feature type="transmembrane region" description="Helical" evidence="1">
    <location>
        <begin position="239"/>
        <end position="257"/>
    </location>
</feature>
<accession>A0A955RKB1</accession>
<keyword evidence="1" id="KW-1133">Transmembrane helix</keyword>
<proteinExistence type="predicted"/>
<feature type="transmembrane region" description="Helical" evidence="1">
    <location>
        <begin position="204"/>
        <end position="227"/>
    </location>
</feature>
<keyword evidence="1" id="KW-0472">Membrane</keyword>
<dbReference type="InterPro" id="IPR000620">
    <property type="entry name" value="EamA_dom"/>
</dbReference>
<gene>
    <name evidence="3" type="ORF">KC717_01270</name>
</gene>
<dbReference type="AlphaFoldDB" id="A0A955RKB1"/>
<feature type="transmembrane region" description="Helical" evidence="1">
    <location>
        <begin position="147"/>
        <end position="169"/>
    </location>
</feature>
<feature type="transmembrane region" description="Helical" evidence="1">
    <location>
        <begin position="263"/>
        <end position="281"/>
    </location>
</feature>
<feature type="transmembrane region" description="Helical" evidence="1">
    <location>
        <begin position="35"/>
        <end position="55"/>
    </location>
</feature>
<feature type="transmembrane region" description="Helical" evidence="1">
    <location>
        <begin position="67"/>
        <end position="86"/>
    </location>
</feature>
<evidence type="ECO:0000313" key="3">
    <source>
        <dbReference type="EMBL" id="MCA9385257.1"/>
    </source>
</evidence>
<dbReference type="PANTHER" id="PTHR22911">
    <property type="entry name" value="ACYL-MALONYL CONDENSING ENZYME-RELATED"/>
    <property type="match status" value="1"/>
</dbReference>
<dbReference type="GO" id="GO:0016020">
    <property type="term" value="C:membrane"/>
    <property type="evidence" value="ECO:0007669"/>
    <property type="project" value="InterPro"/>
</dbReference>
<sequence>MLKKILPLTLAAAIFSTFGIFARYLSVYFDPFSALIFRFGWVVLILFAILAYRKWIDIKKPPIRDAWIFLLNGLTGAVAGVLVFIAANELTIGTTFFLFYATSTIISYILAPILFKEQLSSIKFAALCIGLLGVVLIFDISLESRQFIHILAGIGAGAGFGIYSITIKLLGNRYSQNQINFSHYSIALLLLLLSVPFVNLDFSITIISTLLTFANGVLFVVVGFLVIEGFKRIEAQKGSLLLLLDPVLGTIWGLLLFQEQPTPQFIAGAVLILLAMALPNIKFHK</sequence>
<dbReference type="Proteomes" id="UP000754563">
    <property type="component" value="Unassembled WGS sequence"/>
</dbReference>
<evidence type="ECO:0000256" key="1">
    <source>
        <dbReference type="SAM" id="Phobius"/>
    </source>
</evidence>
<reference evidence="3" key="2">
    <citation type="journal article" date="2021" name="Microbiome">
        <title>Successional dynamics and alternative stable states in a saline activated sludge microbial community over 9 years.</title>
        <authorList>
            <person name="Wang Y."/>
            <person name="Ye J."/>
            <person name="Ju F."/>
            <person name="Liu L."/>
            <person name="Boyd J.A."/>
            <person name="Deng Y."/>
            <person name="Parks D.H."/>
            <person name="Jiang X."/>
            <person name="Yin X."/>
            <person name="Woodcroft B.J."/>
            <person name="Tyson G.W."/>
            <person name="Hugenholtz P."/>
            <person name="Polz M.F."/>
            <person name="Zhang T."/>
        </authorList>
    </citation>
    <scope>NUCLEOTIDE SEQUENCE</scope>
    <source>
        <strain evidence="3">HKST-UBA11</strain>
    </source>
</reference>
<feature type="domain" description="EamA" evidence="2">
    <location>
        <begin position="6"/>
        <end position="138"/>
    </location>
</feature>
<reference evidence="3" key="1">
    <citation type="submission" date="2020-04" db="EMBL/GenBank/DDBJ databases">
        <authorList>
            <person name="Zhang T."/>
        </authorList>
    </citation>
    <scope>NUCLEOTIDE SEQUENCE</scope>
    <source>
        <strain evidence="3">HKST-UBA11</strain>
    </source>
</reference>
<dbReference type="Pfam" id="PF00892">
    <property type="entry name" value="EamA"/>
    <property type="match status" value="2"/>
</dbReference>
<protein>
    <submittedName>
        <fullName evidence="3">DMT family transporter</fullName>
    </submittedName>
</protein>
<evidence type="ECO:0000313" key="4">
    <source>
        <dbReference type="Proteomes" id="UP000754563"/>
    </source>
</evidence>